<dbReference type="STRING" id="50990.A0A4Y7PV33"/>
<dbReference type="AlphaFoldDB" id="A0A4Y7PV33"/>
<protein>
    <submittedName>
        <fullName evidence="1">Uncharacterized protein</fullName>
    </submittedName>
</protein>
<dbReference type="OrthoDB" id="3229088at2759"/>
<gene>
    <name evidence="1" type="ORF">BD410DRAFT_443671</name>
</gene>
<sequence>MHGLDDFLTLLTRVKDNGWDKAFPEDRYFSSASQNSDPPYSEPLLSLRRDMEEARVCLKASNEAQRRLKERLRFLRRLSKPLVLQDGIKRLPDDVLAIFFEMGHRTSEVKAGELEFGLSVSRVSRRFRRISLRTPLLWRRFRNDFGKRKLREFISRSGQLDLDVDLDHWSRIPAESFLKLMGETSHRWSSLIIPTSAIATSMTRLGITNLRGCATSPILAMSTCPYGRPQCYLMLME</sequence>
<name>A0A4Y7PV33_9AGAM</name>
<dbReference type="Proteomes" id="UP000294933">
    <property type="component" value="Unassembled WGS sequence"/>
</dbReference>
<dbReference type="EMBL" id="ML170198">
    <property type="protein sequence ID" value="TDL19277.1"/>
    <property type="molecule type" value="Genomic_DNA"/>
</dbReference>
<dbReference type="VEuPathDB" id="FungiDB:BD410DRAFT_443671"/>
<keyword evidence="2" id="KW-1185">Reference proteome</keyword>
<evidence type="ECO:0000313" key="2">
    <source>
        <dbReference type="Proteomes" id="UP000294933"/>
    </source>
</evidence>
<evidence type="ECO:0000313" key="1">
    <source>
        <dbReference type="EMBL" id="TDL19277.1"/>
    </source>
</evidence>
<reference evidence="1 2" key="1">
    <citation type="submission" date="2018-06" db="EMBL/GenBank/DDBJ databases">
        <title>A transcriptomic atlas of mushroom development highlights an independent origin of complex multicellularity.</title>
        <authorList>
            <consortium name="DOE Joint Genome Institute"/>
            <person name="Krizsan K."/>
            <person name="Almasi E."/>
            <person name="Merenyi Z."/>
            <person name="Sahu N."/>
            <person name="Viragh M."/>
            <person name="Koszo T."/>
            <person name="Mondo S."/>
            <person name="Kiss B."/>
            <person name="Balint B."/>
            <person name="Kues U."/>
            <person name="Barry K."/>
            <person name="Hegedus J.C."/>
            <person name="Henrissat B."/>
            <person name="Johnson J."/>
            <person name="Lipzen A."/>
            <person name="Ohm R."/>
            <person name="Nagy I."/>
            <person name="Pangilinan J."/>
            <person name="Yan J."/>
            <person name="Xiong Y."/>
            <person name="Grigoriev I.V."/>
            <person name="Hibbett D.S."/>
            <person name="Nagy L.G."/>
        </authorList>
    </citation>
    <scope>NUCLEOTIDE SEQUENCE [LARGE SCALE GENOMIC DNA]</scope>
    <source>
        <strain evidence="1 2">SZMC22713</strain>
    </source>
</reference>
<proteinExistence type="predicted"/>
<organism evidence="1 2">
    <name type="scientific">Rickenella mellea</name>
    <dbReference type="NCBI Taxonomy" id="50990"/>
    <lineage>
        <taxon>Eukaryota</taxon>
        <taxon>Fungi</taxon>
        <taxon>Dikarya</taxon>
        <taxon>Basidiomycota</taxon>
        <taxon>Agaricomycotina</taxon>
        <taxon>Agaricomycetes</taxon>
        <taxon>Hymenochaetales</taxon>
        <taxon>Rickenellaceae</taxon>
        <taxon>Rickenella</taxon>
    </lineage>
</organism>
<accession>A0A4Y7PV33</accession>